<keyword evidence="7" id="KW-0238">DNA-binding</keyword>
<dbReference type="Proteomes" id="UP000274756">
    <property type="component" value="Unassembled WGS sequence"/>
</dbReference>
<dbReference type="Proteomes" id="UP000038040">
    <property type="component" value="Unplaced"/>
</dbReference>
<evidence type="ECO:0000313" key="13">
    <source>
        <dbReference type="Proteomes" id="UP000038040"/>
    </source>
</evidence>
<dbReference type="PANTHER" id="PTHR45797">
    <property type="entry name" value="RAD54-LIKE"/>
    <property type="match status" value="1"/>
</dbReference>
<keyword evidence="8" id="KW-0539">Nucleus</keyword>
<keyword evidence="6" id="KW-0067">ATP-binding</keyword>
<dbReference type="STRING" id="318479.A0A0N4U969"/>
<feature type="domain" description="Helicase ATP-binding" evidence="10">
    <location>
        <begin position="95"/>
        <end position="309"/>
    </location>
</feature>
<sequence length="933" mass="107604">MVIGKLENTNPISNRHQLCYLTWKFNGIEMVEGSDLATALGSQTIQQLKSVVLDPDLSGNPPQPVAVHPSLVRCLKPHQAKGIQFLYDSTIESLDRIKDGGGGGILAHCMGLGKTLQVIAFLHTILMYPKISDYIKRVLVIVPKNVALNWYSEFQKWLYNDDIDPELATIDVMEFDSLKNNNDRHAALKNWYNCCEPSVMIIGYDMFRILVQDDDDRNKRKGDSEGNKKNKNKRIKKFQKMQPDFRKFLQNPGPDLIVCDEAHKLKNAESTLAKTMLKIRTKRRICLSGTPLQNNLLEYHCMVSFVKPGLLGTKTEFSNRFANIINRGRTKDATPTEVRFMKRRCHVLYEHLKKVVDRKDYRVLTEAIPPKQEYVINIRLTPRQIALYRTFLESVGQDEIGLSKRILPDYHILARIWTHPYQLISHEINSERKRLALQEKESDDDFIDDEEIEESEESDSSVKVESDDDIINIDEVAPKKLNINAYKCRRSKRIAGEPLEEIYDDAVTCNRSGWYSESGLVSDADRNDFFLSNKLRLLTEILKKCEEIGDKLLVFSQSIESLALIKRMLRYLDSEDLWFSDGHEIAKIVGETWGWVEGLDFMVIDGQVQSSKRQEVQNKFNDPENLRARLMLISTRAGSLGTNMVSANRVVIFDACWNPSHDTQSLFRVYRFGQTKPVYIYRFIAQGTMEELIYKRQVTKESTSLRVVDEAQIQRHFAIDDLQELYKFNPDEIDSDPSKRPSMAPPKDRLLADIIFSHKDCIVNYILHDSLFENLEGEKLTEQECQEAWDDYEKEKSMTLTNRGQYLSYENQLLEEKMRLLQQGPERSRFVFLLVLLLIFIHFCEVSKCLDSLLPGMSVNIRGGMNEFSPFFMAMVNETINTGGTHLILLNKAINTFRTVVALARNEQDCLPILRHLYSIANQFFDPMQPPPL</sequence>
<evidence type="ECO:0000256" key="2">
    <source>
        <dbReference type="ARBA" id="ARBA00007025"/>
    </source>
</evidence>
<feature type="region of interest" description="Disordered" evidence="9">
    <location>
        <begin position="440"/>
        <end position="461"/>
    </location>
</feature>
<feature type="region of interest" description="Disordered" evidence="9">
    <location>
        <begin position="216"/>
        <end position="236"/>
    </location>
</feature>
<feature type="compositionally biased region" description="Acidic residues" evidence="9">
    <location>
        <begin position="441"/>
        <end position="459"/>
    </location>
</feature>
<evidence type="ECO:0000256" key="5">
    <source>
        <dbReference type="ARBA" id="ARBA00022806"/>
    </source>
</evidence>
<dbReference type="WBParaSite" id="DME_0000361501-mRNA-1">
    <property type="protein sequence ID" value="DME_0000361501-mRNA-1"/>
    <property type="gene ID" value="DME_0000361501"/>
</dbReference>
<keyword evidence="3" id="KW-0547">Nucleotide-binding</keyword>
<evidence type="ECO:0000256" key="1">
    <source>
        <dbReference type="ARBA" id="ARBA00004123"/>
    </source>
</evidence>
<comment type="similarity">
    <text evidence="2">Belongs to the SNF2/RAD54 helicase family.</text>
</comment>
<dbReference type="InterPro" id="IPR001650">
    <property type="entry name" value="Helicase_C-like"/>
</dbReference>
<dbReference type="SUPFAM" id="SSF52540">
    <property type="entry name" value="P-loop containing nucleoside triphosphate hydrolases"/>
    <property type="match status" value="2"/>
</dbReference>
<evidence type="ECO:0000256" key="4">
    <source>
        <dbReference type="ARBA" id="ARBA00022801"/>
    </source>
</evidence>
<dbReference type="PROSITE" id="PS51194">
    <property type="entry name" value="HELICASE_CTER"/>
    <property type="match status" value="1"/>
</dbReference>
<comment type="subcellular location">
    <subcellularLocation>
        <location evidence="1">Nucleus</location>
    </subcellularLocation>
</comment>
<gene>
    <name evidence="12" type="ORF">DME_LOCUS7620</name>
</gene>
<feature type="compositionally biased region" description="Basic and acidic residues" evidence="9">
    <location>
        <begin position="216"/>
        <end position="228"/>
    </location>
</feature>
<dbReference type="SMART" id="SM00490">
    <property type="entry name" value="HELICc"/>
    <property type="match status" value="1"/>
</dbReference>
<evidence type="ECO:0000256" key="6">
    <source>
        <dbReference type="ARBA" id="ARBA00022840"/>
    </source>
</evidence>
<evidence type="ECO:0000256" key="9">
    <source>
        <dbReference type="SAM" id="MobiDB-lite"/>
    </source>
</evidence>
<name>A0A0N4U969_DRAME</name>
<dbReference type="EMBL" id="UYYG01001161">
    <property type="protein sequence ID" value="VDN57647.1"/>
    <property type="molecule type" value="Genomic_DNA"/>
</dbReference>
<dbReference type="GO" id="GO:0003677">
    <property type="term" value="F:DNA binding"/>
    <property type="evidence" value="ECO:0007669"/>
    <property type="project" value="UniProtKB-KW"/>
</dbReference>
<reference evidence="12 14" key="2">
    <citation type="submission" date="2018-11" db="EMBL/GenBank/DDBJ databases">
        <authorList>
            <consortium name="Pathogen Informatics"/>
        </authorList>
    </citation>
    <scope>NUCLEOTIDE SEQUENCE [LARGE SCALE GENOMIC DNA]</scope>
</reference>
<evidence type="ECO:0000313" key="15">
    <source>
        <dbReference type="WBParaSite" id="DME_0000361501-mRNA-1"/>
    </source>
</evidence>
<dbReference type="PROSITE" id="PS51192">
    <property type="entry name" value="HELICASE_ATP_BIND_1"/>
    <property type="match status" value="1"/>
</dbReference>
<protein>
    <submittedName>
        <fullName evidence="15">Helicase ATP-binding domain-containing protein</fullName>
    </submittedName>
</protein>
<evidence type="ECO:0000259" key="10">
    <source>
        <dbReference type="PROSITE" id="PS51192"/>
    </source>
</evidence>
<proteinExistence type="inferred from homology"/>
<dbReference type="GO" id="GO:0005524">
    <property type="term" value="F:ATP binding"/>
    <property type="evidence" value="ECO:0007669"/>
    <property type="project" value="UniProtKB-KW"/>
</dbReference>
<dbReference type="Pfam" id="PF00176">
    <property type="entry name" value="SNF2-rel_dom"/>
    <property type="match status" value="1"/>
</dbReference>
<dbReference type="CDD" id="cd18793">
    <property type="entry name" value="SF2_C_SNF"/>
    <property type="match status" value="1"/>
</dbReference>
<dbReference type="Pfam" id="PF00271">
    <property type="entry name" value="Helicase_C"/>
    <property type="match status" value="1"/>
</dbReference>
<dbReference type="InterPro" id="IPR000330">
    <property type="entry name" value="SNF2_N"/>
</dbReference>
<dbReference type="GO" id="GO:0016887">
    <property type="term" value="F:ATP hydrolysis activity"/>
    <property type="evidence" value="ECO:0007669"/>
    <property type="project" value="InterPro"/>
</dbReference>
<feature type="domain" description="Helicase C-terminal" evidence="11">
    <location>
        <begin position="537"/>
        <end position="719"/>
    </location>
</feature>
<dbReference type="InterPro" id="IPR014001">
    <property type="entry name" value="Helicase_ATP-bd"/>
</dbReference>
<dbReference type="InterPro" id="IPR044574">
    <property type="entry name" value="ARIP4-like"/>
</dbReference>
<organism evidence="13 15">
    <name type="scientific">Dracunculus medinensis</name>
    <name type="common">Guinea worm</name>
    <dbReference type="NCBI Taxonomy" id="318479"/>
    <lineage>
        <taxon>Eukaryota</taxon>
        <taxon>Metazoa</taxon>
        <taxon>Ecdysozoa</taxon>
        <taxon>Nematoda</taxon>
        <taxon>Chromadorea</taxon>
        <taxon>Rhabditida</taxon>
        <taxon>Spirurina</taxon>
        <taxon>Dracunculoidea</taxon>
        <taxon>Dracunculidae</taxon>
        <taxon>Dracunculus</taxon>
    </lineage>
</organism>
<dbReference type="Gene3D" id="3.40.50.10810">
    <property type="entry name" value="Tandem AAA-ATPase domain"/>
    <property type="match status" value="1"/>
</dbReference>
<evidence type="ECO:0000256" key="7">
    <source>
        <dbReference type="ARBA" id="ARBA00023125"/>
    </source>
</evidence>
<reference evidence="15" key="1">
    <citation type="submission" date="2017-02" db="UniProtKB">
        <authorList>
            <consortium name="WormBaseParasite"/>
        </authorList>
    </citation>
    <scope>IDENTIFICATION</scope>
</reference>
<evidence type="ECO:0000256" key="8">
    <source>
        <dbReference type="ARBA" id="ARBA00023242"/>
    </source>
</evidence>
<dbReference type="GO" id="GO:0004386">
    <property type="term" value="F:helicase activity"/>
    <property type="evidence" value="ECO:0007669"/>
    <property type="project" value="UniProtKB-KW"/>
</dbReference>
<dbReference type="InterPro" id="IPR027417">
    <property type="entry name" value="P-loop_NTPase"/>
</dbReference>
<evidence type="ECO:0000313" key="12">
    <source>
        <dbReference type="EMBL" id="VDN57647.1"/>
    </source>
</evidence>
<accession>A0A0N4U969</accession>
<dbReference type="AlphaFoldDB" id="A0A0N4U969"/>
<dbReference type="PANTHER" id="PTHR45797:SF3">
    <property type="entry name" value="TRANSCRIPTIONAL REGULATOR ATRX HOMOLOG"/>
    <property type="match status" value="1"/>
</dbReference>
<dbReference type="InterPro" id="IPR049730">
    <property type="entry name" value="SNF2/RAD54-like_C"/>
</dbReference>
<evidence type="ECO:0000313" key="14">
    <source>
        <dbReference type="Proteomes" id="UP000274756"/>
    </source>
</evidence>
<dbReference type="InterPro" id="IPR038718">
    <property type="entry name" value="SNF2-like_sf"/>
</dbReference>
<keyword evidence="4" id="KW-0378">Hydrolase</keyword>
<keyword evidence="5" id="KW-0347">Helicase</keyword>
<keyword evidence="14" id="KW-1185">Reference proteome</keyword>
<dbReference type="SMART" id="SM00487">
    <property type="entry name" value="DEXDc"/>
    <property type="match status" value="1"/>
</dbReference>
<dbReference type="OrthoDB" id="2020972at2759"/>
<dbReference type="GO" id="GO:0005634">
    <property type="term" value="C:nucleus"/>
    <property type="evidence" value="ECO:0007669"/>
    <property type="project" value="UniProtKB-SubCell"/>
</dbReference>
<evidence type="ECO:0000256" key="3">
    <source>
        <dbReference type="ARBA" id="ARBA00022741"/>
    </source>
</evidence>
<evidence type="ECO:0000259" key="11">
    <source>
        <dbReference type="PROSITE" id="PS51194"/>
    </source>
</evidence>
<dbReference type="Gene3D" id="3.40.50.300">
    <property type="entry name" value="P-loop containing nucleotide triphosphate hydrolases"/>
    <property type="match status" value="1"/>
</dbReference>